<evidence type="ECO:0000313" key="2">
    <source>
        <dbReference type="EMBL" id="QDU35845.1"/>
    </source>
</evidence>
<dbReference type="RefSeq" id="WP_145366538.1">
    <property type="nucleotide sequence ID" value="NZ_CP036275.1"/>
</dbReference>
<gene>
    <name evidence="2" type="ORF">Mal4_01270</name>
</gene>
<keyword evidence="1" id="KW-1133">Transmembrane helix</keyword>
<organism evidence="2 3">
    <name type="scientific">Maioricimonas rarisocia</name>
    <dbReference type="NCBI Taxonomy" id="2528026"/>
    <lineage>
        <taxon>Bacteria</taxon>
        <taxon>Pseudomonadati</taxon>
        <taxon>Planctomycetota</taxon>
        <taxon>Planctomycetia</taxon>
        <taxon>Planctomycetales</taxon>
        <taxon>Planctomycetaceae</taxon>
        <taxon>Maioricimonas</taxon>
    </lineage>
</organism>
<accession>A0A517Z067</accession>
<reference evidence="2 3" key="1">
    <citation type="submission" date="2019-02" db="EMBL/GenBank/DDBJ databases">
        <title>Deep-cultivation of Planctomycetes and their phenomic and genomic characterization uncovers novel biology.</title>
        <authorList>
            <person name="Wiegand S."/>
            <person name="Jogler M."/>
            <person name="Boedeker C."/>
            <person name="Pinto D."/>
            <person name="Vollmers J."/>
            <person name="Rivas-Marin E."/>
            <person name="Kohn T."/>
            <person name="Peeters S.H."/>
            <person name="Heuer A."/>
            <person name="Rast P."/>
            <person name="Oberbeckmann S."/>
            <person name="Bunk B."/>
            <person name="Jeske O."/>
            <person name="Meyerdierks A."/>
            <person name="Storesund J.E."/>
            <person name="Kallscheuer N."/>
            <person name="Luecker S."/>
            <person name="Lage O.M."/>
            <person name="Pohl T."/>
            <person name="Merkel B.J."/>
            <person name="Hornburger P."/>
            <person name="Mueller R.-W."/>
            <person name="Bruemmer F."/>
            <person name="Labrenz M."/>
            <person name="Spormann A.M."/>
            <person name="Op den Camp H."/>
            <person name="Overmann J."/>
            <person name="Amann R."/>
            <person name="Jetten M.S.M."/>
            <person name="Mascher T."/>
            <person name="Medema M.H."/>
            <person name="Devos D.P."/>
            <person name="Kaster A.-K."/>
            <person name="Ovreas L."/>
            <person name="Rohde M."/>
            <person name="Galperin M.Y."/>
            <person name="Jogler C."/>
        </authorList>
    </citation>
    <scope>NUCLEOTIDE SEQUENCE [LARGE SCALE GENOMIC DNA]</scope>
    <source>
        <strain evidence="2 3">Mal4</strain>
    </source>
</reference>
<dbReference type="EMBL" id="CP036275">
    <property type="protein sequence ID" value="QDU35845.1"/>
    <property type="molecule type" value="Genomic_DNA"/>
</dbReference>
<evidence type="ECO:0000313" key="3">
    <source>
        <dbReference type="Proteomes" id="UP000320496"/>
    </source>
</evidence>
<dbReference type="KEGG" id="mri:Mal4_01270"/>
<keyword evidence="1" id="KW-0812">Transmembrane</keyword>
<feature type="transmembrane region" description="Helical" evidence="1">
    <location>
        <begin position="335"/>
        <end position="356"/>
    </location>
</feature>
<keyword evidence="3" id="KW-1185">Reference proteome</keyword>
<dbReference type="AlphaFoldDB" id="A0A517Z067"/>
<evidence type="ECO:0000256" key="1">
    <source>
        <dbReference type="SAM" id="Phobius"/>
    </source>
</evidence>
<protein>
    <submittedName>
        <fullName evidence="2">Uncharacterized protein</fullName>
    </submittedName>
</protein>
<dbReference type="Proteomes" id="UP000320496">
    <property type="component" value="Chromosome"/>
</dbReference>
<proteinExistence type="predicted"/>
<keyword evidence="1" id="KW-0472">Membrane</keyword>
<sequence length="361" mass="40318">MKRANMQRAGPGFLQSTYSICAERPSIGICSRRFVILLIVIAALPRVAAAADLTGIRETLREIDEIITSIRMVYLSGRDLMARYTFLEWGGKRSLLFEVDNDYASADVFDGEYGYEVRYPGPGMHIPVEVERVEKVPGPLVSSLWPLAWSGRRVAFTGRPLWEFLGESAEIIGVEQGGFGEVVVVDLGVIEDRHGRRARYVVRLAKDRDFSPVEIRSETVGSDGGSRIRLFIVESFRRVTNPALGREVWMPESMRFDFGSLTGRVELVELELNPDLSHVIFTPETSKVIRLDGRVARPEDEGAQVTAEDRLRANVREALLRLVDRQAEADPASSWIGARVWGAIVVLVLSAAGFVWRSRSP</sequence>
<name>A0A517Z067_9PLAN</name>